<reference evidence="2" key="1">
    <citation type="journal article" date="2024" name="Proc. Natl. Acad. Sci. U.S.A.">
        <title>Extraordinary preservation of gene collinearity over three hundred million years revealed in homosporous lycophytes.</title>
        <authorList>
            <person name="Li C."/>
            <person name="Wickell D."/>
            <person name="Kuo L.Y."/>
            <person name="Chen X."/>
            <person name="Nie B."/>
            <person name="Liao X."/>
            <person name="Peng D."/>
            <person name="Ji J."/>
            <person name="Jenkins J."/>
            <person name="Williams M."/>
            <person name="Shu S."/>
            <person name="Plott C."/>
            <person name="Barry K."/>
            <person name="Rajasekar S."/>
            <person name="Grimwood J."/>
            <person name="Han X."/>
            <person name="Sun S."/>
            <person name="Hou Z."/>
            <person name="He W."/>
            <person name="Dai G."/>
            <person name="Sun C."/>
            <person name="Schmutz J."/>
            <person name="Leebens-Mack J.H."/>
            <person name="Li F.W."/>
            <person name="Wang L."/>
        </authorList>
    </citation>
    <scope>NUCLEOTIDE SEQUENCE [LARGE SCALE GENOMIC DNA]</scope>
    <source>
        <strain evidence="2">cv. PW_Plant_1</strain>
    </source>
</reference>
<sequence>MQTAGRKEDLLSLKTPFFMASVCSLLFWLFLPLLPTCISFHGGKVRAFESGSQYVKSGQARTPGSASNELHPNFDYVNIPRVRSFNLSDGSIVDCVPIERQLSLKHPSLQNHQIQLAPSLPESASALFKTEKELPSLVPWQLFHVEHGSCPDGSIPVHRLACCETRDFHSPDIFLKKYPTEQRGYAKNSTKGSRTRMRIQPPAVDDGHQYAIVESVGNFAGAQAYLSVWDPSVATASDFSLSQLWVGAGAQDDINTVEAGWQVYELLNGDRNPHLFIFWTADSYRSSGCYNLRCPGFVQTNSRVVLGGAISSVSSPDSSLYFKKFLVYKDPSAWWLQIDGEWVGYWPAILFTTLKNSADWLQWGGEVCLSAAAAAAASGSSANGSSSSSSSSSSTDESQITTEMGSGYFPTDGNTKAASQCELGYIDTQLNVYAATDLRQFSTDPNCYSAATYYDDDWGSYIVFGGTGC</sequence>
<keyword evidence="2" id="KW-1185">Reference proteome</keyword>
<comment type="caution">
    <text evidence="1">The sequence shown here is derived from an EMBL/GenBank/DDBJ whole genome shotgun (WGS) entry which is preliminary data.</text>
</comment>
<evidence type="ECO:0000313" key="1">
    <source>
        <dbReference type="EMBL" id="KAJ7535669.1"/>
    </source>
</evidence>
<accession>A0ACC2C0X9</accession>
<dbReference type="Proteomes" id="UP001162992">
    <property type="component" value="Chromosome 12"/>
</dbReference>
<organism evidence="1 2">
    <name type="scientific">Diphasiastrum complanatum</name>
    <name type="common">Issler's clubmoss</name>
    <name type="synonym">Lycopodium complanatum</name>
    <dbReference type="NCBI Taxonomy" id="34168"/>
    <lineage>
        <taxon>Eukaryota</taxon>
        <taxon>Viridiplantae</taxon>
        <taxon>Streptophyta</taxon>
        <taxon>Embryophyta</taxon>
        <taxon>Tracheophyta</taxon>
        <taxon>Lycopodiopsida</taxon>
        <taxon>Lycopodiales</taxon>
        <taxon>Lycopodiaceae</taxon>
        <taxon>Lycopodioideae</taxon>
        <taxon>Diphasiastrum</taxon>
    </lineage>
</organism>
<gene>
    <name evidence="1" type="ORF">O6H91_12G042200</name>
</gene>
<evidence type="ECO:0000313" key="2">
    <source>
        <dbReference type="Proteomes" id="UP001162992"/>
    </source>
</evidence>
<dbReference type="EMBL" id="CM055103">
    <property type="protein sequence ID" value="KAJ7535669.1"/>
    <property type="molecule type" value="Genomic_DNA"/>
</dbReference>
<name>A0ACC2C0X9_DIPCM</name>
<proteinExistence type="predicted"/>
<protein>
    <submittedName>
        <fullName evidence="1">Uncharacterized protein</fullName>
    </submittedName>
</protein>